<dbReference type="Gene3D" id="3.40.30.10">
    <property type="entry name" value="Glutaredoxin"/>
    <property type="match status" value="1"/>
</dbReference>
<accession>A0AAN7YE44</accession>
<dbReference type="SUPFAM" id="SSF52833">
    <property type="entry name" value="Thioredoxin-like"/>
    <property type="match status" value="1"/>
</dbReference>
<proteinExistence type="predicted"/>
<name>A0AAN7YE44_9PEZI</name>
<dbReference type="Proteomes" id="UP001310890">
    <property type="component" value="Unassembled WGS sequence"/>
</dbReference>
<dbReference type="EMBL" id="JAVRRL010000064">
    <property type="protein sequence ID" value="KAK5109469.1"/>
    <property type="molecule type" value="Genomic_DNA"/>
</dbReference>
<dbReference type="AlphaFoldDB" id="A0AAN7YE44"/>
<protein>
    <recommendedName>
        <fullName evidence="3">Thioredoxin-like protein</fullName>
    </recommendedName>
</protein>
<dbReference type="CDD" id="cd02989">
    <property type="entry name" value="Phd_like_TxnDC9"/>
    <property type="match status" value="1"/>
</dbReference>
<comment type="caution">
    <text evidence="1">The sequence shown here is derived from an EMBL/GenBank/DDBJ whole genome shotgun (WGS) entry which is preliminary data.</text>
</comment>
<dbReference type="InterPro" id="IPR036249">
    <property type="entry name" value="Thioredoxin-like_sf"/>
</dbReference>
<evidence type="ECO:0000313" key="2">
    <source>
        <dbReference type="Proteomes" id="UP001310890"/>
    </source>
</evidence>
<evidence type="ECO:0000313" key="1">
    <source>
        <dbReference type="EMBL" id="KAK5109469.1"/>
    </source>
</evidence>
<evidence type="ECO:0008006" key="3">
    <source>
        <dbReference type="Google" id="ProtNLM"/>
    </source>
</evidence>
<organism evidence="1 2">
    <name type="scientific">Meristemomyces frigidus</name>
    <dbReference type="NCBI Taxonomy" id="1508187"/>
    <lineage>
        <taxon>Eukaryota</taxon>
        <taxon>Fungi</taxon>
        <taxon>Dikarya</taxon>
        <taxon>Ascomycota</taxon>
        <taxon>Pezizomycotina</taxon>
        <taxon>Dothideomycetes</taxon>
        <taxon>Dothideomycetidae</taxon>
        <taxon>Mycosphaerellales</taxon>
        <taxon>Teratosphaeriaceae</taxon>
        <taxon>Meristemomyces</taxon>
    </lineage>
</organism>
<dbReference type="PANTHER" id="PTHR21148">
    <property type="entry name" value="THIOREDOXIN DOMAIN-CONTAINING PROTEIN 9"/>
    <property type="match status" value="1"/>
</dbReference>
<reference evidence="1" key="1">
    <citation type="submission" date="2023-08" db="EMBL/GenBank/DDBJ databases">
        <title>Black Yeasts Isolated from many extreme environments.</title>
        <authorList>
            <person name="Coleine C."/>
            <person name="Stajich J.E."/>
            <person name="Selbmann L."/>
        </authorList>
    </citation>
    <scope>NUCLEOTIDE SEQUENCE</scope>
    <source>
        <strain evidence="1">CCFEE 5401</strain>
    </source>
</reference>
<sequence>MPALDHTVANLLDSHRTGDDSDEDALIAELEADENDPTLSHLRSERINQLHAEYTRTQILKQDPGRGTYLEVKDEKEILAITTSKATKFAVVHFKKSDFNRCRIMDERLAVLAEKHLDTRFVGVDVEAAPFLVVKLGIQVLPCVLCFVDAVAVDRIIGFEGVGKRQDDITVSELEQRLLAAGVLVRAKVVGDEAEYYRKRRVEEEEEAKYDDDWE</sequence>
<gene>
    <name evidence="1" type="ORF">LTR62_007029</name>
</gene>